<name>A0A7S9XH14_9VIRU</name>
<sequence>MEIDSYPELTSTDMLSIIRNTCELYMKHGARSSKKVDYFHEEIIKELKTIFTDECYKVAQEYDIPSLNPSGKKKCDIVVLRDNIPVIVLPVKIIMTNYKQNKNNYFENQIGEVTGIKLANPTINVVPVNIYMSKTPYLNKSKVITKFESITYEDIAIYEKYKEHRLFNEVINYIIDVEHYNVVNETYQKIPKLIGFNAATRYVSLRAIMERLNV</sequence>
<proteinExistence type="predicted"/>
<gene>
    <name evidence="1" type="ORF">NIOZUU159_00125</name>
</gene>
<organism evidence="1">
    <name type="scientific">Virus NIOZ-UU159</name>
    <dbReference type="NCBI Taxonomy" id="2763270"/>
    <lineage>
        <taxon>Viruses</taxon>
    </lineage>
</organism>
<reference evidence="1" key="1">
    <citation type="submission" date="2020-08" db="EMBL/GenBank/DDBJ databases">
        <title>Bridging the membrane lipid divide: bacteria of the FCB group superphylum have the potential to synthesize archaeal ether lipids.</title>
        <authorList>
            <person name="Villanueva L."/>
            <person name="von Meijenfeldt F.A.B."/>
            <person name="Westbye A.B."/>
            <person name="Yadav S."/>
            <person name="Hopmans E.C."/>
            <person name="Dutilh B.E."/>
            <person name="Sinninghe Damste J.S."/>
        </authorList>
    </citation>
    <scope>NUCLEOTIDE SEQUENCE</scope>
    <source>
        <strain evidence="1">NIOZ-UU159</strain>
    </source>
</reference>
<accession>A0A7S9XH14</accession>
<evidence type="ECO:0000313" key="1">
    <source>
        <dbReference type="EMBL" id="QPI16632.1"/>
    </source>
</evidence>
<dbReference type="EMBL" id="MW030590">
    <property type="protein sequence ID" value="QPI16632.1"/>
    <property type="molecule type" value="Genomic_DNA"/>
</dbReference>
<protein>
    <submittedName>
        <fullName evidence="1">Uncharacterized protein</fullName>
    </submittedName>
</protein>